<name>A0A9Q3HR97_9BASI</name>
<accession>A0A9Q3HR97</accession>
<proteinExistence type="predicted"/>
<gene>
    <name evidence="2" type="ORF">O181_052019</name>
</gene>
<keyword evidence="3" id="KW-1185">Reference proteome</keyword>
<evidence type="ECO:0000259" key="1">
    <source>
        <dbReference type="Pfam" id="PF00078"/>
    </source>
</evidence>
<reference evidence="2" key="1">
    <citation type="submission" date="2021-03" db="EMBL/GenBank/DDBJ databases">
        <title>Draft genome sequence of rust myrtle Austropuccinia psidii MF-1, a brazilian biotype.</title>
        <authorList>
            <person name="Quecine M.C."/>
            <person name="Pachon D.M.R."/>
            <person name="Bonatelli M.L."/>
            <person name="Correr F.H."/>
            <person name="Franceschini L.M."/>
            <person name="Leite T.F."/>
            <person name="Margarido G.R.A."/>
            <person name="Almeida C.A."/>
            <person name="Ferrarezi J.A."/>
            <person name="Labate C.A."/>
        </authorList>
    </citation>
    <scope>NUCLEOTIDE SEQUENCE</scope>
    <source>
        <strain evidence="2">MF-1</strain>
    </source>
</reference>
<evidence type="ECO:0000313" key="2">
    <source>
        <dbReference type="EMBL" id="MBW0512304.1"/>
    </source>
</evidence>
<protein>
    <recommendedName>
        <fullName evidence="1">Reverse transcriptase domain-containing protein</fullName>
    </recommendedName>
</protein>
<dbReference type="PANTHER" id="PTHR33064:SF37">
    <property type="entry name" value="RIBONUCLEASE H"/>
    <property type="match status" value="1"/>
</dbReference>
<dbReference type="AlphaFoldDB" id="A0A9Q3HR97"/>
<dbReference type="InterPro" id="IPR043128">
    <property type="entry name" value="Rev_trsase/Diguanyl_cyclase"/>
</dbReference>
<sequence length="131" mass="14985">MGIYEYTKMPFGIKNAQSHSQIMIDTTFQDEIMEGWRVVYIDEIIVYSETWEVHAGQIDKILSKFTPINMKVSLKRCSFGQQKLLELGNTLSGLSLAIDQNEVAAVLKKPVPKNVKKMQFVWVFPVTIEVT</sequence>
<dbReference type="PANTHER" id="PTHR33064">
    <property type="entry name" value="POL PROTEIN"/>
    <property type="match status" value="1"/>
</dbReference>
<dbReference type="InterPro" id="IPR051320">
    <property type="entry name" value="Viral_Replic_Matur_Polypro"/>
</dbReference>
<dbReference type="Gene3D" id="3.30.70.270">
    <property type="match status" value="1"/>
</dbReference>
<dbReference type="EMBL" id="AVOT02022721">
    <property type="protein sequence ID" value="MBW0512304.1"/>
    <property type="molecule type" value="Genomic_DNA"/>
</dbReference>
<dbReference type="InterPro" id="IPR000477">
    <property type="entry name" value="RT_dom"/>
</dbReference>
<dbReference type="Pfam" id="PF00078">
    <property type="entry name" value="RVT_1"/>
    <property type="match status" value="1"/>
</dbReference>
<feature type="domain" description="Reverse transcriptase" evidence="1">
    <location>
        <begin position="2"/>
        <end position="88"/>
    </location>
</feature>
<organism evidence="2 3">
    <name type="scientific">Austropuccinia psidii MF-1</name>
    <dbReference type="NCBI Taxonomy" id="1389203"/>
    <lineage>
        <taxon>Eukaryota</taxon>
        <taxon>Fungi</taxon>
        <taxon>Dikarya</taxon>
        <taxon>Basidiomycota</taxon>
        <taxon>Pucciniomycotina</taxon>
        <taxon>Pucciniomycetes</taxon>
        <taxon>Pucciniales</taxon>
        <taxon>Sphaerophragmiaceae</taxon>
        <taxon>Austropuccinia</taxon>
    </lineage>
</organism>
<dbReference type="SUPFAM" id="SSF56672">
    <property type="entry name" value="DNA/RNA polymerases"/>
    <property type="match status" value="1"/>
</dbReference>
<dbReference type="InterPro" id="IPR043502">
    <property type="entry name" value="DNA/RNA_pol_sf"/>
</dbReference>
<evidence type="ECO:0000313" key="3">
    <source>
        <dbReference type="Proteomes" id="UP000765509"/>
    </source>
</evidence>
<comment type="caution">
    <text evidence="2">The sequence shown here is derived from an EMBL/GenBank/DDBJ whole genome shotgun (WGS) entry which is preliminary data.</text>
</comment>
<dbReference type="Proteomes" id="UP000765509">
    <property type="component" value="Unassembled WGS sequence"/>
</dbReference>